<reference evidence="1" key="1">
    <citation type="journal article" date="2013" name="Lancet">
        <title>First case of E anophelis outbreak in an intensive-care unit.</title>
        <authorList>
            <person name="Teo J."/>
            <person name="Tan S.Y."/>
            <person name="Tay M."/>
            <person name="Ding Y."/>
            <person name="Kjelleberg S."/>
            <person name="Givskov M."/>
            <person name="Lin R.T."/>
            <person name="Yang L."/>
        </authorList>
    </citation>
    <scope>NUCLEOTIDE SEQUENCE [LARGE SCALE GENOMIC DNA]</scope>
    <source>
        <strain evidence="1">NUHP1</strain>
    </source>
</reference>
<dbReference type="eggNOG" id="ENOG502ZIJ5">
    <property type="taxonomic scope" value="Bacteria"/>
</dbReference>
<organism evidence="1 2">
    <name type="scientific">Elizabethkingia anophelis NUHP1</name>
    <dbReference type="NCBI Taxonomy" id="1338011"/>
    <lineage>
        <taxon>Bacteria</taxon>
        <taxon>Pseudomonadati</taxon>
        <taxon>Bacteroidota</taxon>
        <taxon>Flavobacteriia</taxon>
        <taxon>Flavobacteriales</taxon>
        <taxon>Weeksellaceae</taxon>
        <taxon>Elizabethkingia</taxon>
    </lineage>
</organism>
<dbReference type="STRING" id="1338011.BD94_0505"/>
<dbReference type="RefSeq" id="WP_024564662.1">
    <property type="nucleotide sequence ID" value="NZ_CP007547.1"/>
</dbReference>
<dbReference type="HOGENOM" id="CLU_1101528_0_0_10"/>
<name>A0A077EFH8_9FLAO</name>
<sequence length="252" mass="29732">MNYTENIERLKILLTGASTDVTITSDNEAEYKRLKSELNKSAKFQTNQPKEFKICFTLQEFRREMQAKGGYAERRKYINEIFYPLISDENSLLDSIEEIQQSVNFGHLNLLPQDIQQKGREMSEVYLYLYCIENSLRIFIEEIVKTETVNIPRKVQETIDKLKKSEQESKYLPIRGNSNLFYCDFIELGKIIVGNWTIFGKYFPKQNEHWLNVMVDELYKIRCLVAHNSYVGKDERDALKVYYKSITAQLQL</sequence>
<protein>
    <submittedName>
        <fullName evidence="1">Uncharacterized protein</fullName>
    </submittedName>
</protein>
<evidence type="ECO:0000313" key="2">
    <source>
        <dbReference type="Proteomes" id="UP000028933"/>
    </source>
</evidence>
<dbReference type="KEGG" id="eao:BD94_0505"/>
<accession>A0A077EFH8</accession>
<proteinExistence type="predicted"/>
<dbReference type="EMBL" id="CP007547">
    <property type="protein sequence ID" value="AIL44280.1"/>
    <property type="molecule type" value="Genomic_DNA"/>
</dbReference>
<gene>
    <name evidence="1" type="ORF">BD94_0505</name>
</gene>
<evidence type="ECO:0000313" key="1">
    <source>
        <dbReference type="EMBL" id="AIL44280.1"/>
    </source>
</evidence>
<dbReference type="Proteomes" id="UP000028933">
    <property type="component" value="Chromosome"/>
</dbReference>
<reference evidence="1" key="2">
    <citation type="journal article" date="2015" name="Genome Biol. Evol.">
        <title>Complete Genome Sequence and Transcriptomic Analysis of the Novel Pathogen Elizabethkingia anophelis in Response to Oxidative Stress.</title>
        <authorList>
            <person name="Li Y."/>
            <person name="Liu Y."/>
            <person name="Chew S.C."/>
            <person name="Tay M."/>
            <person name="Salido M.M."/>
            <person name="Teo J."/>
            <person name="Lauro F.M."/>
            <person name="Givskov M."/>
            <person name="Yang L."/>
        </authorList>
    </citation>
    <scope>NUCLEOTIDE SEQUENCE</scope>
    <source>
        <strain evidence="1">NUHP1</strain>
    </source>
</reference>
<dbReference type="AlphaFoldDB" id="A0A077EFH8"/>